<dbReference type="Gene3D" id="3.40.309.10">
    <property type="entry name" value="Aldehyde Dehydrogenase, Chain A, domain 2"/>
    <property type="match status" value="1"/>
</dbReference>
<dbReference type="AlphaFoldDB" id="A0A517YTY3"/>
<dbReference type="FunFam" id="3.40.309.10:FF:000001">
    <property type="entry name" value="Mitochondrial aldehyde dehydrogenase 2"/>
    <property type="match status" value="1"/>
</dbReference>
<evidence type="ECO:0000259" key="6">
    <source>
        <dbReference type="Pfam" id="PF00171"/>
    </source>
</evidence>
<comment type="similarity">
    <text evidence="1 5">Belongs to the aldehyde dehydrogenase family.</text>
</comment>
<dbReference type="PROSITE" id="PS00070">
    <property type="entry name" value="ALDEHYDE_DEHYDR_CYS"/>
    <property type="match status" value="1"/>
</dbReference>
<dbReference type="InterPro" id="IPR029510">
    <property type="entry name" value="Ald_DH_CS_GLU"/>
</dbReference>
<sequence>MTAMTTIAMPTVKQTKNLIDGKWVDAASGRTFNAYNPSTSEVIAEVAESDANDVDRAVRAAQDAFQGSWSKFTSRERGKLLYKLADLIEDNADELAALETLNNGKPISEVKAADVPLVIATFRYYAGWADKIYGETVPIDSNDFFVYTKKEAVGVCGQIIPWNFPMLMLAWKWGPALAAGNTIILKPAEQTPLTALRIGELAMEAGFPKGVINIVNGFGESAGDALVKHRGVDKIAFTGHYETAQLIMKSAADTLKRITFELGGKSPNVVFADADMEQAVQGAMMGIFFNQGEVCCAGSRLFVEQSSHDEFIEKFKVAAESHRVGDPFDLKTQQGAQVSKEQYEKILSYIDIGKNEAELVTGGEPAQDKGWFVKPTIFAGVSNDMRIAQEEIFGPVVSVIPFKDHDDLIRQANDTVYGLAAAVWTQNISKAMRLANEVRAGTVWVNCYNTFDPAAPFGGYKFSGHGRECGKDAIHNYVETKTVWVSTK</sequence>
<evidence type="ECO:0000256" key="2">
    <source>
        <dbReference type="ARBA" id="ARBA00023002"/>
    </source>
</evidence>
<dbReference type="InterPro" id="IPR015590">
    <property type="entry name" value="Aldehyde_DH_dom"/>
</dbReference>
<reference evidence="7 8" key="1">
    <citation type="submission" date="2019-02" db="EMBL/GenBank/DDBJ databases">
        <title>Deep-cultivation of Planctomycetes and their phenomic and genomic characterization uncovers novel biology.</title>
        <authorList>
            <person name="Wiegand S."/>
            <person name="Jogler M."/>
            <person name="Boedeker C."/>
            <person name="Pinto D."/>
            <person name="Vollmers J."/>
            <person name="Rivas-Marin E."/>
            <person name="Kohn T."/>
            <person name="Peeters S.H."/>
            <person name="Heuer A."/>
            <person name="Rast P."/>
            <person name="Oberbeckmann S."/>
            <person name="Bunk B."/>
            <person name="Jeske O."/>
            <person name="Meyerdierks A."/>
            <person name="Storesund J.E."/>
            <person name="Kallscheuer N."/>
            <person name="Luecker S."/>
            <person name="Lage O.M."/>
            <person name="Pohl T."/>
            <person name="Merkel B.J."/>
            <person name="Hornburger P."/>
            <person name="Mueller R.-W."/>
            <person name="Bruemmer F."/>
            <person name="Labrenz M."/>
            <person name="Spormann A.M."/>
            <person name="Op den Camp H."/>
            <person name="Overmann J."/>
            <person name="Amann R."/>
            <person name="Jetten M.S.M."/>
            <person name="Mascher T."/>
            <person name="Medema M.H."/>
            <person name="Devos D.P."/>
            <person name="Kaster A.-K."/>
            <person name="Ovreas L."/>
            <person name="Rohde M."/>
            <person name="Galperin M.Y."/>
            <person name="Jogler C."/>
        </authorList>
    </citation>
    <scope>NUCLEOTIDE SEQUENCE [LARGE SCALE GENOMIC DNA]</scope>
    <source>
        <strain evidence="7 8">KS4</strain>
    </source>
</reference>
<dbReference type="RefSeq" id="WP_145076936.1">
    <property type="nucleotide sequence ID" value="NZ_CP036425.1"/>
</dbReference>
<feature type="domain" description="Aldehyde dehydrogenase" evidence="6">
    <location>
        <begin position="23"/>
        <end position="483"/>
    </location>
</feature>
<dbReference type="PANTHER" id="PTHR11699">
    <property type="entry name" value="ALDEHYDE DEHYDROGENASE-RELATED"/>
    <property type="match status" value="1"/>
</dbReference>
<proteinExistence type="inferred from homology"/>
<evidence type="ECO:0000256" key="4">
    <source>
        <dbReference type="PROSITE-ProRule" id="PRU10007"/>
    </source>
</evidence>
<dbReference type="PROSITE" id="PS00687">
    <property type="entry name" value="ALDEHYDE_DEHYDR_GLU"/>
    <property type="match status" value="1"/>
</dbReference>
<name>A0A517YTY3_9BACT</name>
<keyword evidence="3" id="KW-0520">NAD</keyword>
<evidence type="ECO:0000256" key="1">
    <source>
        <dbReference type="ARBA" id="ARBA00009986"/>
    </source>
</evidence>
<dbReference type="InterPro" id="IPR016163">
    <property type="entry name" value="Ald_DH_C"/>
</dbReference>
<dbReference type="OrthoDB" id="4503395at2"/>
<keyword evidence="8" id="KW-1185">Reference proteome</keyword>
<dbReference type="FunFam" id="3.40.605.10:FF:000011">
    <property type="entry name" value="ALD5p Mitochondrial aldehyde dehydrogenase"/>
    <property type="match status" value="1"/>
</dbReference>
<dbReference type="InterPro" id="IPR016161">
    <property type="entry name" value="Ald_DH/histidinol_DH"/>
</dbReference>
<dbReference type="Gene3D" id="3.40.605.10">
    <property type="entry name" value="Aldehyde Dehydrogenase, Chain A, domain 1"/>
    <property type="match status" value="1"/>
</dbReference>
<protein>
    <submittedName>
        <fullName evidence="7">Aldehyde dehydrogenase AldA</fullName>
        <ecNumber evidence="7">1.2.1.3</ecNumber>
    </submittedName>
</protein>
<evidence type="ECO:0000256" key="5">
    <source>
        <dbReference type="RuleBase" id="RU003345"/>
    </source>
</evidence>
<dbReference type="EC" id="1.2.1.3" evidence="7"/>
<dbReference type="Proteomes" id="UP000317369">
    <property type="component" value="Chromosome"/>
</dbReference>
<dbReference type="InterPro" id="IPR016162">
    <property type="entry name" value="Ald_DH_N"/>
</dbReference>
<evidence type="ECO:0000313" key="8">
    <source>
        <dbReference type="Proteomes" id="UP000317369"/>
    </source>
</evidence>
<evidence type="ECO:0000256" key="3">
    <source>
        <dbReference type="ARBA" id="ARBA00023027"/>
    </source>
</evidence>
<dbReference type="GO" id="GO:0004029">
    <property type="term" value="F:aldehyde dehydrogenase (NAD+) activity"/>
    <property type="evidence" value="ECO:0007669"/>
    <property type="project" value="UniProtKB-EC"/>
</dbReference>
<gene>
    <name evidence="7" type="primary">aldA</name>
    <name evidence="7" type="ORF">KS4_17510</name>
</gene>
<dbReference type="SUPFAM" id="SSF53720">
    <property type="entry name" value="ALDH-like"/>
    <property type="match status" value="1"/>
</dbReference>
<keyword evidence="2 5" id="KW-0560">Oxidoreductase</keyword>
<dbReference type="InterPro" id="IPR016160">
    <property type="entry name" value="Ald_DH_CS_CYS"/>
</dbReference>
<feature type="active site" evidence="4">
    <location>
        <position position="261"/>
    </location>
</feature>
<evidence type="ECO:0000313" key="7">
    <source>
        <dbReference type="EMBL" id="QDU33695.1"/>
    </source>
</evidence>
<dbReference type="CDD" id="cd07091">
    <property type="entry name" value="ALDH_F1-2_Ald2-like"/>
    <property type="match status" value="1"/>
</dbReference>
<accession>A0A517YTY3</accession>
<dbReference type="KEGG" id="pcor:KS4_17510"/>
<dbReference type="EMBL" id="CP036425">
    <property type="protein sequence ID" value="QDU33695.1"/>
    <property type="molecule type" value="Genomic_DNA"/>
</dbReference>
<dbReference type="Pfam" id="PF00171">
    <property type="entry name" value="Aldedh"/>
    <property type="match status" value="1"/>
</dbReference>
<organism evidence="7 8">
    <name type="scientific">Poriferisphaera corsica</name>
    <dbReference type="NCBI Taxonomy" id="2528020"/>
    <lineage>
        <taxon>Bacteria</taxon>
        <taxon>Pseudomonadati</taxon>
        <taxon>Planctomycetota</taxon>
        <taxon>Phycisphaerae</taxon>
        <taxon>Phycisphaerales</taxon>
        <taxon>Phycisphaeraceae</taxon>
        <taxon>Poriferisphaera</taxon>
    </lineage>
</organism>
<dbReference type="GO" id="GO:0019752">
    <property type="term" value="P:carboxylic acid metabolic process"/>
    <property type="evidence" value="ECO:0007669"/>
    <property type="project" value="UniProtKB-ARBA"/>
</dbReference>